<dbReference type="EMBL" id="JAMZMK010006370">
    <property type="protein sequence ID" value="KAI7749415.1"/>
    <property type="molecule type" value="Genomic_DNA"/>
</dbReference>
<reference evidence="2" key="1">
    <citation type="submission" date="2022-06" db="EMBL/GenBank/DDBJ databases">
        <title>Uncovering the hologenomic basis of an extraordinary plant invasion.</title>
        <authorList>
            <person name="Bieker V.C."/>
            <person name="Martin M.D."/>
            <person name="Gilbert T."/>
            <person name="Hodgins K."/>
            <person name="Battlay P."/>
            <person name="Petersen B."/>
            <person name="Wilson J."/>
        </authorList>
    </citation>
    <scope>NUCLEOTIDE SEQUENCE</scope>
    <source>
        <strain evidence="2">AA19_3_7</strain>
        <tissue evidence="2">Leaf</tissue>
    </source>
</reference>
<keyword evidence="1" id="KW-0472">Membrane</keyword>
<feature type="transmembrane region" description="Helical" evidence="1">
    <location>
        <begin position="74"/>
        <end position="93"/>
    </location>
</feature>
<protein>
    <submittedName>
        <fullName evidence="2">Uncharacterized protein</fullName>
    </submittedName>
</protein>
<evidence type="ECO:0000313" key="3">
    <source>
        <dbReference type="Proteomes" id="UP001206925"/>
    </source>
</evidence>
<evidence type="ECO:0000313" key="2">
    <source>
        <dbReference type="EMBL" id="KAI7749415.1"/>
    </source>
</evidence>
<comment type="caution">
    <text evidence="2">The sequence shown here is derived from an EMBL/GenBank/DDBJ whole genome shotgun (WGS) entry which is preliminary data.</text>
</comment>
<keyword evidence="3" id="KW-1185">Reference proteome</keyword>
<name>A0AAD5CXV3_AMBAR</name>
<evidence type="ECO:0000256" key="1">
    <source>
        <dbReference type="SAM" id="Phobius"/>
    </source>
</evidence>
<gene>
    <name evidence="2" type="ORF">M8C21_018777</name>
</gene>
<keyword evidence="1" id="KW-0812">Transmembrane</keyword>
<accession>A0AAD5CXV3</accession>
<organism evidence="2 3">
    <name type="scientific">Ambrosia artemisiifolia</name>
    <name type="common">Common ragweed</name>
    <dbReference type="NCBI Taxonomy" id="4212"/>
    <lineage>
        <taxon>Eukaryota</taxon>
        <taxon>Viridiplantae</taxon>
        <taxon>Streptophyta</taxon>
        <taxon>Embryophyta</taxon>
        <taxon>Tracheophyta</taxon>
        <taxon>Spermatophyta</taxon>
        <taxon>Magnoliopsida</taxon>
        <taxon>eudicotyledons</taxon>
        <taxon>Gunneridae</taxon>
        <taxon>Pentapetalae</taxon>
        <taxon>asterids</taxon>
        <taxon>campanulids</taxon>
        <taxon>Asterales</taxon>
        <taxon>Asteraceae</taxon>
        <taxon>Asteroideae</taxon>
        <taxon>Heliantheae alliance</taxon>
        <taxon>Heliantheae</taxon>
        <taxon>Ambrosia</taxon>
    </lineage>
</organism>
<dbReference type="Proteomes" id="UP001206925">
    <property type="component" value="Unassembled WGS sequence"/>
</dbReference>
<dbReference type="AlphaFoldDB" id="A0AAD5CXV3"/>
<keyword evidence="1" id="KW-1133">Transmembrane helix</keyword>
<proteinExistence type="predicted"/>
<sequence length="147" mass="16708">MHIPLQSQVTTHSTLEISVFSINGFEEASGTNLQKILDVIQQDVVGVKVVVEVTGEVTATVIHKMVVDQLRMHISYTMSLMMVMMMAALLTRVTCCQVQQLKEKIAESEQDKIEKHAMMEKIEENSRIYAEMNERIQLSQNAPQTHY</sequence>